<protein>
    <submittedName>
        <fullName evidence="2">Uncharacterized protein</fullName>
    </submittedName>
</protein>
<dbReference type="AlphaFoldDB" id="A0A562QI68"/>
<name>A0A562QI68_9BACI</name>
<organism evidence="2 3">
    <name type="scientific">Halalkalibacter nanhaiisediminis</name>
    <dbReference type="NCBI Taxonomy" id="688079"/>
    <lineage>
        <taxon>Bacteria</taxon>
        <taxon>Bacillati</taxon>
        <taxon>Bacillota</taxon>
        <taxon>Bacilli</taxon>
        <taxon>Bacillales</taxon>
        <taxon>Bacillaceae</taxon>
        <taxon>Halalkalibacter</taxon>
    </lineage>
</organism>
<comment type="caution">
    <text evidence="2">The sequence shown here is derived from an EMBL/GenBank/DDBJ whole genome shotgun (WGS) entry which is preliminary data.</text>
</comment>
<keyword evidence="1" id="KW-0812">Transmembrane</keyword>
<keyword evidence="3" id="KW-1185">Reference proteome</keyword>
<dbReference type="RefSeq" id="WP_144450733.1">
    <property type="nucleotide sequence ID" value="NZ_VLKZ01000006.1"/>
</dbReference>
<keyword evidence="1" id="KW-1133">Transmembrane helix</keyword>
<accession>A0A562QI68</accession>
<evidence type="ECO:0000313" key="2">
    <source>
        <dbReference type="EMBL" id="TWI55880.1"/>
    </source>
</evidence>
<evidence type="ECO:0000313" key="3">
    <source>
        <dbReference type="Proteomes" id="UP000315711"/>
    </source>
</evidence>
<reference evidence="2 3" key="1">
    <citation type="journal article" date="2015" name="Stand. Genomic Sci.">
        <title>Genomic Encyclopedia of Bacterial and Archaeal Type Strains, Phase III: the genomes of soil and plant-associated and newly described type strains.</title>
        <authorList>
            <person name="Whitman W.B."/>
            <person name="Woyke T."/>
            <person name="Klenk H.P."/>
            <person name="Zhou Y."/>
            <person name="Lilburn T.G."/>
            <person name="Beck B.J."/>
            <person name="De Vos P."/>
            <person name="Vandamme P."/>
            <person name="Eisen J.A."/>
            <person name="Garrity G."/>
            <person name="Hugenholtz P."/>
            <person name="Kyrpides N.C."/>
        </authorList>
    </citation>
    <scope>NUCLEOTIDE SEQUENCE [LARGE SCALE GENOMIC DNA]</scope>
    <source>
        <strain evidence="2 3">CGMCC 1.10116</strain>
    </source>
</reference>
<proteinExistence type="predicted"/>
<dbReference type="OrthoDB" id="2991597at2"/>
<dbReference type="EMBL" id="VLKZ01000006">
    <property type="protein sequence ID" value="TWI55880.1"/>
    <property type="molecule type" value="Genomic_DNA"/>
</dbReference>
<dbReference type="Proteomes" id="UP000315711">
    <property type="component" value="Unassembled WGS sequence"/>
</dbReference>
<keyword evidence="1" id="KW-0472">Membrane</keyword>
<sequence>MSAEHHYRMCCQGIGRAVELRMHDGTVHRGIIDRVDREHVYLRSMGRGQSFGGYSYGWGWGWRPGLGLATGFALGAIASLAFLPFFWW</sequence>
<evidence type="ECO:0000256" key="1">
    <source>
        <dbReference type="SAM" id="Phobius"/>
    </source>
</evidence>
<gene>
    <name evidence="2" type="ORF">IQ10_02441</name>
</gene>
<feature type="transmembrane region" description="Helical" evidence="1">
    <location>
        <begin position="66"/>
        <end position="87"/>
    </location>
</feature>